<dbReference type="SUPFAM" id="SSF56935">
    <property type="entry name" value="Porins"/>
    <property type="match status" value="1"/>
</dbReference>
<accession>A0A1S9PEZ7</accession>
<feature type="domain" description="TonB-dependent receptor-like beta-barrel" evidence="11">
    <location>
        <begin position="433"/>
        <end position="982"/>
    </location>
</feature>
<comment type="similarity">
    <text evidence="8 9">Belongs to the TonB-dependent receptor family.</text>
</comment>
<dbReference type="InterPro" id="IPR023996">
    <property type="entry name" value="TonB-dep_OMP_SusC/RagA"/>
</dbReference>
<dbReference type="AlphaFoldDB" id="A0A1S9PEZ7"/>
<dbReference type="PROSITE" id="PS52016">
    <property type="entry name" value="TONB_DEPENDENT_REC_3"/>
    <property type="match status" value="1"/>
</dbReference>
<sequence length="1031" mass="111506">MQIFTKQLNLLHKLALSVMLISVCINSFAAAVPGKAARAAAKVTISGVVKATTGEPMPGVYVQEKGTGNGTATDINGKYQLSVEDNATVTFRMVGFVTQEIAVAGKTTINIELVADVKSLNDVMVVGYGSKNKSTFAGSAVTLNAEDLNKSSLSVANLLTGRASGVQVQQNNGTPGATLSIRIRGTNSINADSEPLYVIDGFPTNNGVGFTVNPEDIASISILKDAASTAIYGARGANGVILITTKNGRNKKSNLMVSSSLGYQRVVDRFDLAGGYDFAVRLNKLYESQGTTAPYKQSRLDSLQAGILGTDWQSQLFHTAKVQNHTISFSGGTNNTSVYSSFDYLNQEGVVIDSRYKRVGGRVNVDHAVSDKFKMTARVFGNYGVQNDLPLAPSSINGFIKQVIKANPASTFDSGVSSVLDAQNPLHFIAATDRQNSALRTNGYFSLKYEPIKNLLIQSDLGTDLNQTKIDYFAPSTVPAGVASKGVGTITTIQESELIFNPTASYSFRKAGNNVKLLVGYNQQKYVYSESGITGTNFSSDDLGVDNLGIAQTFSGYSGKTQIKRRSWFGRIDYDYQNKYIFTGTYRIDGSSVFGDNNKLGYFPSAAFAWRFNEENFIKDLGIFSSGKVRTSYGITGNDRVASGISLATFAGNNTTKYTFDGVSTVSGIAVTKLSNPDLKWEQTNALDIGIDFGFFGDRIIFEADYYNKQTNDLLLDRNISPSSGFTSQFGNAGKVENKGIEFSLQTVNVNSGGFKWNSTLTFAYNTNKVKSLGSNNSDIYVGSIKPDGAASFETPFIIRVGQPIGAIYGYVYEGIVQQNDPVLTTTQKNSQPGDPKYADLNGDGTVNANDRKVLGTGVPKMFFGFTNNFTFKNFYLDVVTQGQAGGKLLNVQKEDMLNPIGQGNTLKQVISDTWSPSNPGGTVPANSFYGTPHGGWVNSRFVESSDYIRIKNITLGYNFTSAMVKHLGIAGLNIYVNAQNLFTFTKYTGLDPEVDNLIDNQQQNRNAGRGIDFNAYPVNKMYLVGLRATF</sequence>
<dbReference type="InterPro" id="IPR000531">
    <property type="entry name" value="Beta-barrel_TonB"/>
</dbReference>
<evidence type="ECO:0000256" key="8">
    <source>
        <dbReference type="PROSITE-ProRule" id="PRU01360"/>
    </source>
</evidence>
<dbReference type="InterPro" id="IPR023997">
    <property type="entry name" value="TonB-dep_OMP_SusC/RagA_CS"/>
</dbReference>
<dbReference type="OrthoDB" id="9768177at2"/>
<feature type="domain" description="TonB-dependent receptor plug" evidence="12">
    <location>
        <begin position="135"/>
        <end position="240"/>
    </location>
</feature>
<keyword evidence="3 8" id="KW-1134">Transmembrane beta strand</keyword>
<dbReference type="InterPro" id="IPR036942">
    <property type="entry name" value="Beta-barrel_TonB_sf"/>
</dbReference>
<dbReference type="InterPro" id="IPR012910">
    <property type="entry name" value="Plug_dom"/>
</dbReference>
<feature type="chain" id="PRO_5013295258" description="SusC/RagA family TonB-linked outer membrane protein" evidence="10">
    <location>
        <begin position="30"/>
        <end position="1031"/>
    </location>
</feature>
<keyword evidence="4 8" id="KW-0812">Transmembrane</keyword>
<dbReference type="NCBIfam" id="TIGR04056">
    <property type="entry name" value="OMP_RagA_SusC"/>
    <property type="match status" value="1"/>
</dbReference>
<comment type="subcellular location">
    <subcellularLocation>
        <location evidence="1 8">Cell outer membrane</location>
        <topology evidence="1 8">Multi-pass membrane protein</topology>
    </subcellularLocation>
</comment>
<dbReference type="Pfam" id="PF00593">
    <property type="entry name" value="TonB_dep_Rec_b-barrel"/>
    <property type="match status" value="1"/>
</dbReference>
<dbReference type="InterPro" id="IPR008969">
    <property type="entry name" value="CarboxyPept-like_regulatory"/>
</dbReference>
<evidence type="ECO:0008006" key="15">
    <source>
        <dbReference type="Google" id="ProtNLM"/>
    </source>
</evidence>
<evidence type="ECO:0000256" key="3">
    <source>
        <dbReference type="ARBA" id="ARBA00022452"/>
    </source>
</evidence>
<dbReference type="RefSeq" id="WP_078348241.1">
    <property type="nucleotide sequence ID" value="NZ_MBTF01000012.1"/>
</dbReference>
<evidence type="ECO:0000256" key="10">
    <source>
        <dbReference type="SAM" id="SignalP"/>
    </source>
</evidence>
<dbReference type="Pfam" id="PF13715">
    <property type="entry name" value="CarbopepD_reg_2"/>
    <property type="match status" value="1"/>
</dbReference>
<dbReference type="NCBIfam" id="TIGR04057">
    <property type="entry name" value="SusC_RagA_signa"/>
    <property type="match status" value="1"/>
</dbReference>
<organism evidence="13 14">
    <name type="scientific">Mucilaginibacter pedocola</name>
    <dbReference type="NCBI Taxonomy" id="1792845"/>
    <lineage>
        <taxon>Bacteria</taxon>
        <taxon>Pseudomonadati</taxon>
        <taxon>Bacteroidota</taxon>
        <taxon>Sphingobacteriia</taxon>
        <taxon>Sphingobacteriales</taxon>
        <taxon>Sphingobacteriaceae</taxon>
        <taxon>Mucilaginibacter</taxon>
    </lineage>
</organism>
<keyword evidence="6 8" id="KW-0472">Membrane</keyword>
<evidence type="ECO:0000256" key="7">
    <source>
        <dbReference type="ARBA" id="ARBA00023237"/>
    </source>
</evidence>
<dbReference type="EMBL" id="MBTF01000012">
    <property type="protein sequence ID" value="OOQ59510.1"/>
    <property type="molecule type" value="Genomic_DNA"/>
</dbReference>
<evidence type="ECO:0000259" key="12">
    <source>
        <dbReference type="Pfam" id="PF07715"/>
    </source>
</evidence>
<comment type="caution">
    <text evidence="13">The sequence shown here is derived from an EMBL/GenBank/DDBJ whole genome shotgun (WGS) entry which is preliminary data.</text>
</comment>
<dbReference type="InterPro" id="IPR039426">
    <property type="entry name" value="TonB-dep_rcpt-like"/>
</dbReference>
<name>A0A1S9PEZ7_9SPHI</name>
<dbReference type="GO" id="GO:0009279">
    <property type="term" value="C:cell outer membrane"/>
    <property type="evidence" value="ECO:0007669"/>
    <property type="project" value="UniProtKB-SubCell"/>
</dbReference>
<dbReference type="SUPFAM" id="SSF49464">
    <property type="entry name" value="Carboxypeptidase regulatory domain-like"/>
    <property type="match status" value="1"/>
</dbReference>
<evidence type="ECO:0000313" key="14">
    <source>
        <dbReference type="Proteomes" id="UP000189739"/>
    </source>
</evidence>
<evidence type="ECO:0000313" key="13">
    <source>
        <dbReference type="EMBL" id="OOQ59510.1"/>
    </source>
</evidence>
<dbReference type="InterPro" id="IPR037066">
    <property type="entry name" value="Plug_dom_sf"/>
</dbReference>
<proteinExistence type="inferred from homology"/>
<reference evidence="13 14" key="1">
    <citation type="submission" date="2016-07" db="EMBL/GenBank/DDBJ databases">
        <title>Genomic analysis of zinc-resistant bacterium Mucilaginibacter pedocola TBZ30.</title>
        <authorList>
            <person name="Huang J."/>
            <person name="Tang J."/>
        </authorList>
    </citation>
    <scope>NUCLEOTIDE SEQUENCE [LARGE SCALE GENOMIC DNA]</scope>
    <source>
        <strain evidence="13 14">TBZ30</strain>
    </source>
</reference>
<dbReference type="Gene3D" id="2.40.170.20">
    <property type="entry name" value="TonB-dependent receptor, beta-barrel domain"/>
    <property type="match status" value="1"/>
</dbReference>
<evidence type="ECO:0000256" key="5">
    <source>
        <dbReference type="ARBA" id="ARBA00023077"/>
    </source>
</evidence>
<evidence type="ECO:0000259" key="11">
    <source>
        <dbReference type="Pfam" id="PF00593"/>
    </source>
</evidence>
<dbReference type="Gene3D" id="2.170.130.10">
    <property type="entry name" value="TonB-dependent receptor, plug domain"/>
    <property type="match status" value="1"/>
</dbReference>
<dbReference type="Pfam" id="PF07715">
    <property type="entry name" value="Plug"/>
    <property type="match status" value="1"/>
</dbReference>
<evidence type="ECO:0000256" key="2">
    <source>
        <dbReference type="ARBA" id="ARBA00022448"/>
    </source>
</evidence>
<evidence type="ECO:0000256" key="9">
    <source>
        <dbReference type="RuleBase" id="RU003357"/>
    </source>
</evidence>
<evidence type="ECO:0000256" key="1">
    <source>
        <dbReference type="ARBA" id="ARBA00004571"/>
    </source>
</evidence>
<evidence type="ECO:0000256" key="6">
    <source>
        <dbReference type="ARBA" id="ARBA00023136"/>
    </source>
</evidence>
<evidence type="ECO:0000256" key="4">
    <source>
        <dbReference type="ARBA" id="ARBA00022692"/>
    </source>
</evidence>
<dbReference type="Proteomes" id="UP000189739">
    <property type="component" value="Unassembled WGS sequence"/>
</dbReference>
<feature type="signal peptide" evidence="10">
    <location>
        <begin position="1"/>
        <end position="29"/>
    </location>
</feature>
<protein>
    <recommendedName>
        <fullName evidence="15">SusC/RagA family TonB-linked outer membrane protein</fullName>
    </recommendedName>
</protein>
<keyword evidence="10" id="KW-0732">Signal</keyword>
<gene>
    <name evidence="13" type="ORF">BC343_04860</name>
</gene>
<dbReference type="Gene3D" id="2.60.40.1120">
    <property type="entry name" value="Carboxypeptidase-like, regulatory domain"/>
    <property type="match status" value="1"/>
</dbReference>
<keyword evidence="7 8" id="KW-0998">Cell outer membrane</keyword>
<dbReference type="STRING" id="1792845.BC343_04860"/>
<keyword evidence="2 8" id="KW-0813">Transport</keyword>
<keyword evidence="5 9" id="KW-0798">TonB box</keyword>
<keyword evidence="14" id="KW-1185">Reference proteome</keyword>